<dbReference type="Pfam" id="PF00083">
    <property type="entry name" value="Sugar_tr"/>
    <property type="match status" value="2"/>
</dbReference>
<evidence type="ECO:0000256" key="6">
    <source>
        <dbReference type="ARBA" id="ARBA00023136"/>
    </source>
</evidence>
<gene>
    <name evidence="9" type="ORF">RSO01_37480</name>
</gene>
<evidence type="ECO:0000256" key="7">
    <source>
        <dbReference type="SAM" id="Phobius"/>
    </source>
</evidence>
<dbReference type="OrthoDB" id="9783227at2"/>
<evidence type="ECO:0000256" key="2">
    <source>
        <dbReference type="ARBA" id="ARBA00022448"/>
    </source>
</evidence>
<dbReference type="RefSeq" id="WP_147150686.1">
    <property type="nucleotide sequence ID" value="NZ_BKAJ01000067.1"/>
</dbReference>
<dbReference type="InterPro" id="IPR005829">
    <property type="entry name" value="Sugar_transporter_CS"/>
</dbReference>
<dbReference type="SUPFAM" id="SSF103473">
    <property type="entry name" value="MFS general substrate transporter"/>
    <property type="match status" value="1"/>
</dbReference>
<feature type="transmembrane region" description="Helical" evidence="7">
    <location>
        <begin position="52"/>
        <end position="76"/>
    </location>
</feature>
<feature type="transmembrane region" description="Helical" evidence="7">
    <location>
        <begin position="372"/>
        <end position="393"/>
    </location>
</feature>
<feature type="transmembrane region" description="Helical" evidence="7">
    <location>
        <begin position="255"/>
        <end position="272"/>
    </location>
</feature>
<feature type="transmembrane region" description="Helical" evidence="7">
    <location>
        <begin position="187"/>
        <end position="206"/>
    </location>
</feature>
<keyword evidence="5 7" id="KW-1133">Transmembrane helix</keyword>
<dbReference type="PROSITE" id="PS50850">
    <property type="entry name" value="MFS"/>
    <property type="match status" value="1"/>
</dbReference>
<feature type="transmembrane region" description="Helical" evidence="7">
    <location>
        <begin position="278"/>
        <end position="298"/>
    </location>
</feature>
<evidence type="ECO:0000256" key="5">
    <source>
        <dbReference type="ARBA" id="ARBA00022989"/>
    </source>
</evidence>
<keyword evidence="10" id="KW-1185">Reference proteome</keyword>
<keyword evidence="6 7" id="KW-0472">Membrane</keyword>
<organism evidence="9 10">
    <name type="scientific">Reyranella soli</name>
    <dbReference type="NCBI Taxonomy" id="1230389"/>
    <lineage>
        <taxon>Bacteria</taxon>
        <taxon>Pseudomonadati</taxon>
        <taxon>Pseudomonadota</taxon>
        <taxon>Alphaproteobacteria</taxon>
        <taxon>Hyphomicrobiales</taxon>
        <taxon>Reyranellaceae</taxon>
        <taxon>Reyranella</taxon>
    </lineage>
</organism>
<evidence type="ECO:0000259" key="8">
    <source>
        <dbReference type="PROSITE" id="PS50850"/>
    </source>
</evidence>
<evidence type="ECO:0000256" key="4">
    <source>
        <dbReference type="ARBA" id="ARBA00022692"/>
    </source>
</evidence>
<dbReference type="EMBL" id="BKAJ01000067">
    <property type="protein sequence ID" value="GEP56582.1"/>
    <property type="molecule type" value="Genomic_DNA"/>
</dbReference>
<feature type="transmembrane region" description="Helical" evidence="7">
    <location>
        <begin position="30"/>
        <end position="46"/>
    </location>
</feature>
<dbReference type="Proteomes" id="UP000321058">
    <property type="component" value="Unassembled WGS sequence"/>
</dbReference>
<keyword evidence="2" id="KW-0813">Transport</keyword>
<keyword evidence="4 7" id="KW-0812">Transmembrane</keyword>
<feature type="transmembrane region" description="Helical" evidence="7">
    <location>
        <begin position="112"/>
        <end position="141"/>
    </location>
</feature>
<evidence type="ECO:0000256" key="1">
    <source>
        <dbReference type="ARBA" id="ARBA00004651"/>
    </source>
</evidence>
<dbReference type="GO" id="GO:0022857">
    <property type="term" value="F:transmembrane transporter activity"/>
    <property type="evidence" value="ECO:0007669"/>
    <property type="project" value="InterPro"/>
</dbReference>
<dbReference type="CDD" id="cd17369">
    <property type="entry name" value="MFS_ShiA_like"/>
    <property type="match status" value="1"/>
</dbReference>
<dbReference type="Gene3D" id="1.20.1250.20">
    <property type="entry name" value="MFS general substrate transporter like domains"/>
    <property type="match status" value="2"/>
</dbReference>
<evidence type="ECO:0000313" key="10">
    <source>
        <dbReference type="Proteomes" id="UP000321058"/>
    </source>
</evidence>
<accession>A0A512NCC0</accession>
<evidence type="ECO:0000256" key="3">
    <source>
        <dbReference type="ARBA" id="ARBA00022475"/>
    </source>
</evidence>
<dbReference type="GO" id="GO:0005886">
    <property type="term" value="C:plasma membrane"/>
    <property type="evidence" value="ECO:0007669"/>
    <property type="project" value="UniProtKB-SubCell"/>
</dbReference>
<sequence length="445" mass="47531">MITTTKAAGGMPVRVIIAASVGSALEWYDFFLYGTAAALVFGELFFPKSDPLVGTLLSFLTFGVGFVVRPLGGIIFGIMGDRYGRKPVLVTTLLMIGVGTTAIGLLPTHAQIGYWAPILLVALRVVQGLGAGAEYGGAVIYLVENAPPKHRGFWGGFAPLGVSVGNLMAAGAFALVTMLPREDLMSWGWRVPFLASILLIAVGIYVRLRVTETPVYTEAVLAKNKVESNPAMSALQKHPRNFMVVLGARLAENGLGYLFPVWGLSYVISLGVSRADALSALMVAFIVELFAILGFAALSDRIGRRPVYMFGALAGVALAFPFFWLVSTKEWILIALAFILARAVVTAAMFGPQAAYFAELFPPQRRFAGFAFARELGSLLAGGPAPFLATALVAWASGAWWPVSIYVIVLSLLTTWAIWAGPETYEESITTDNSQPAPSAQPARA</sequence>
<dbReference type="InterPro" id="IPR020846">
    <property type="entry name" value="MFS_dom"/>
</dbReference>
<reference evidence="9 10" key="1">
    <citation type="submission" date="2019-07" db="EMBL/GenBank/DDBJ databases">
        <title>Whole genome shotgun sequence of Reyranella soli NBRC 108950.</title>
        <authorList>
            <person name="Hosoyama A."/>
            <person name="Uohara A."/>
            <person name="Ohji S."/>
            <person name="Ichikawa N."/>
        </authorList>
    </citation>
    <scope>NUCLEOTIDE SEQUENCE [LARGE SCALE GENOMIC DNA]</scope>
    <source>
        <strain evidence="9 10">NBRC 108950</strain>
    </source>
</reference>
<name>A0A512NCC0_9HYPH</name>
<feature type="transmembrane region" description="Helical" evidence="7">
    <location>
        <begin position="153"/>
        <end position="175"/>
    </location>
</feature>
<proteinExistence type="predicted"/>
<dbReference type="InterPro" id="IPR005828">
    <property type="entry name" value="MFS_sugar_transport-like"/>
</dbReference>
<evidence type="ECO:0000313" key="9">
    <source>
        <dbReference type="EMBL" id="GEP56582.1"/>
    </source>
</evidence>
<keyword evidence="3" id="KW-1003">Cell membrane</keyword>
<comment type="subcellular location">
    <subcellularLocation>
        <location evidence="1">Cell membrane</location>
        <topology evidence="1">Multi-pass membrane protein</topology>
    </subcellularLocation>
</comment>
<feature type="domain" description="Major facilitator superfamily (MFS) profile" evidence="8">
    <location>
        <begin position="15"/>
        <end position="425"/>
    </location>
</feature>
<comment type="caution">
    <text evidence="9">The sequence shown here is derived from an EMBL/GenBank/DDBJ whole genome shotgun (WGS) entry which is preliminary data.</text>
</comment>
<feature type="transmembrane region" description="Helical" evidence="7">
    <location>
        <begin position="88"/>
        <end position="106"/>
    </location>
</feature>
<dbReference type="InterPro" id="IPR036259">
    <property type="entry name" value="MFS_trans_sf"/>
</dbReference>
<feature type="transmembrane region" description="Helical" evidence="7">
    <location>
        <begin position="331"/>
        <end position="351"/>
    </location>
</feature>
<feature type="transmembrane region" description="Helical" evidence="7">
    <location>
        <begin position="307"/>
        <end position="325"/>
    </location>
</feature>
<dbReference type="FunFam" id="1.20.1250.20:FF:000001">
    <property type="entry name" value="Dicarboxylate MFS transporter"/>
    <property type="match status" value="1"/>
</dbReference>
<dbReference type="AlphaFoldDB" id="A0A512NCC0"/>
<protein>
    <submittedName>
        <fullName evidence="9">Shikimate transporter</fullName>
    </submittedName>
</protein>
<dbReference type="PANTHER" id="PTHR43045">
    <property type="entry name" value="SHIKIMATE TRANSPORTER"/>
    <property type="match status" value="1"/>
</dbReference>
<feature type="transmembrane region" description="Helical" evidence="7">
    <location>
        <begin position="399"/>
        <end position="419"/>
    </location>
</feature>
<dbReference type="PANTHER" id="PTHR43045:SF1">
    <property type="entry name" value="SHIKIMATE TRANSPORTER"/>
    <property type="match status" value="1"/>
</dbReference>
<dbReference type="PROSITE" id="PS00217">
    <property type="entry name" value="SUGAR_TRANSPORT_2"/>
    <property type="match status" value="1"/>
</dbReference>